<dbReference type="PANTHER" id="PTHR21248:SF23">
    <property type="entry name" value="CARDIOLIPIN SYNTHASE B"/>
    <property type="match status" value="1"/>
</dbReference>
<dbReference type="HAMAP" id="MF_01917">
    <property type="entry name" value="Cardiolipin_synth_ClsB"/>
    <property type="match status" value="1"/>
</dbReference>
<keyword evidence="3 10" id="KW-0808">Transferase</keyword>
<keyword evidence="5" id="KW-0443">Lipid metabolism</keyword>
<evidence type="ECO:0000256" key="3">
    <source>
        <dbReference type="ARBA" id="ARBA00022679"/>
    </source>
</evidence>
<evidence type="ECO:0000256" key="5">
    <source>
        <dbReference type="ARBA" id="ARBA00023098"/>
    </source>
</evidence>
<keyword evidence="1" id="KW-1003">Cell membrane</keyword>
<dbReference type="GO" id="GO:0032049">
    <property type="term" value="P:cardiolipin biosynthetic process"/>
    <property type="evidence" value="ECO:0007669"/>
    <property type="project" value="InterPro"/>
</dbReference>
<dbReference type="EMBL" id="MLJW01000726">
    <property type="protein sequence ID" value="OIQ83190.1"/>
    <property type="molecule type" value="Genomic_DNA"/>
</dbReference>
<dbReference type="InterPro" id="IPR030872">
    <property type="entry name" value="Cardiolipin_synth_ClsB"/>
</dbReference>
<evidence type="ECO:0000259" key="9">
    <source>
        <dbReference type="PROSITE" id="PS50035"/>
    </source>
</evidence>
<keyword evidence="6" id="KW-0472">Membrane</keyword>
<name>A0A1J5QI35_9ZZZZ</name>
<organism evidence="10">
    <name type="scientific">mine drainage metagenome</name>
    <dbReference type="NCBI Taxonomy" id="410659"/>
    <lineage>
        <taxon>unclassified sequences</taxon>
        <taxon>metagenomes</taxon>
        <taxon>ecological metagenomes</taxon>
    </lineage>
</organism>
<evidence type="ECO:0000256" key="7">
    <source>
        <dbReference type="ARBA" id="ARBA00023209"/>
    </source>
</evidence>
<dbReference type="PROSITE" id="PS50035">
    <property type="entry name" value="PLD"/>
    <property type="match status" value="2"/>
</dbReference>
<feature type="domain" description="PLD phosphodiesterase" evidence="9">
    <location>
        <begin position="287"/>
        <end position="314"/>
    </location>
</feature>
<evidence type="ECO:0000256" key="4">
    <source>
        <dbReference type="ARBA" id="ARBA00022737"/>
    </source>
</evidence>
<proteinExistence type="inferred from homology"/>
<dbReference type="GO" id="GO:0016020">
    <property type="term" value="C:membrane"/>
    <property type="evidence" value="ECO:0007669"/>
    <property type="project" value="TreeGrafter"/>
</dbReference>
<dbReference type="EC" id="2.7.8.-" evidence="10"/>
<feature type="domain" description="PLD phosphodiesterase" evidence="9">
    <location>
        <begin position="107"/>
        <end position="134"/>
    </location>
</feature>
<dbReference type="AlphaFoldDB" id="A0A1J5QI35"/>
<comment type="caution">
    <text evidence="10">The sequence shown here is derived from an EMBL/GenBank/DDBJ whole genome shotgun (WGS) entry which is preliminary data.</text>
</comment>
<evidence type="ECO:0000256" key="8">
    <source>
        <dbReference type="ARBA" id="ARBA00023264"/>
    </source>
</evidence>
<sequence length="386" mass="43543">MSDFVSGNKIVLLRNGTEYFPALQQAIDAAQYEIHLQTYIFEDDAVGRAVAEALMRAAGRGVSACLLLDGFGCKEIPPAFVIELQTAGVEVLFYRPKISPWTLRRRRLRRLHRKVAVIDGRIAFVGGINIIDDMNAPDHMPPRVDYAVSVEGLLLAQIHASTRRLWRRTAWARLLRVDAGRLAGHVRPQAAGPMWAAYVVRDNIWHRRAIENVYLEAIDSARHEIVIANSYFLPGVRFRRALVGAARRGVRVVLLLQSRVEYVLLDYASRALYDQMLDAGVEIHEYQKSLMHSKVAVIDGHWATVGSSNIDPFSLLLAREANVVVEDAGFAGELRQDLERSIQNGASRVSQASWRHDHFGRRLVARLLYGLIRFFMGVVIGYPERR</sequence>
<gene>
    <name evidence="10" type="primary">ybhO_6</name>
    <name evidence="10" type="ORF">GALL_350120</name>
</gene>
<dbReference type="Gene3D" id="3.30.870.10">
    <property type="entry name" value="Endonuclease Chain A"/>
    <property type="match status" value="2"/>
</dbReference>
<dbReference type="NCBIfam" id="NF008427">
    <property type="entry name" value="PRK11263.1"/>
    <property type="match status" value="1"/>
</dbReference>
<keyword evidence="4" id="KW-0677">Repeat</keyword>
<dbReference type="CDD" id="cd09110">
    <property type="entry name" value="PLDc_CLS_1"/>
    <property type="match status" value="1"/>
</dbReference>
<dbReference type="PANTHER" id="PTHR21248">
    <property type="entry name" value="CARDIOLIPIN SYNTHASE"/>
    <property type="match status" value="1"/>
</dbReference>
<accession>A0A1J5QI35</accession>
<protein>
    <submittedName>
        <fullName evidence="10">Putative cardiolipin synthase YbhO</fullName>
        <ecNumber evidence="10">2.7.8.-</ecNumber>
    </submittedName>
</protein>
<dbReference type="SUPFAM" id="SSF56024">
    <property type="entry name" value="Phospholipase D/nuclease"/>
    <property type="match status" value="2"/>
</dbReference>
<dbReference type="Pfam" id="PF13091">
    <property type="entry name" value="PLDc_2"/>
    <property type="match status" value="2"/>
</dbReference>
<dbReference type="InterPro" id="IPR001736">
    <property type="entry name" value="PLipase_D/transphosphatidylase"/>
</dbReference>
<dbReference type="CDD" id="cd09159">
    <property type="entry name" value="PLDc_ybhO_like_2"/>
    <property type="match status" value="1"/>
</dbReference>
<dbReference type="InterPro" id="IPR025202">
    <property type="entry name" value="PLD-like_dom"/>
</dbReference>
<keyword evidence="8" id="KW-1208">Phospholipid metabolism</keyword>
<keyword evidence="2" id="KW-0444">Lipid biosynthesis</keyword>
<reference evidence="10" key="1">
    <citation type="submission" date="2016-10" db="EMBL/GenBank/DDBJ databases">
        <title>Sequence of Gallionella enrichment culture.</title>
        <authorList>
            <person name="Poehlein A."/>
            <person name="Muehling M."/>
            <person name="Daniel R."/>
        </authorList>
    </citation>
    <scope>NUCLEOTIDE SEQUENCE</scope>
</reference>
<dbReference type="GO" id="GO:0008808">
    <property type="term" value="F:cardiolipin synthase activity"/>
    <property type="evidence" value="ECO:0007669"/>
    <property type="project" value="InterPro"/>
</dbReference>
<evidence type="ECO:0000256" key="2">
    <source>
        <dbReference type="ARBA" id="ARBA00022516"/>
    </source>
</evidence>
<evidence type="ECO:0000256" key="6">
    <source>
        <dbReference type="ARBA" id="ARBA00023136"/>
    </source>
</evidence>
<dbReference type="SMART" id="SM00155">
    <property type="entry name" value="PLDc"/>
    <property type="match status" value="2"/>
</dbReference>
<evidence type="ECO:0000256" key="1">
    <source>
        <dbReference type="ARBA" id="ARBA00022475"/>
    </source>
</evidence>
<evidence type="ECO:0000313" key="10">
    <source>
        <dbReference type="EMBL" id="OIQ83190.1"/>
    </source>
</evidence>
<keyword evidence="7" id="KW-0594">Phospholipid biosynthesis</keyword>